<dbReference type="GO" id="GO:0008168">
    <property type="term" value="F:methyltransferase activity"/>
    <property type="evidence" value="ECO:0007669"/>
    <property type="project" value="UniProtKB-UniRule"/>
</dbReference>
<dbReference type="InterPro" id="IPR029063">
    <property type="entry name" value="SAM-dependent_MTases_sf"/>
</dbReference>
<evidence type="ECO:0000256" key="2">
    <source>
        <dbReference type="ARBA" id="ARBA00022603"/>
    </source>
</evidence>
<evidence type="ECO:0000313" key="6">
    <source>
        <dbReference type="Proteomes" id="UP000199150"/>
    </source>
</evidence>
<dbReference type="EMBL" id="FMTS01000001">
    <property type="protein sequence ID" value="SCW32412.1"/>
    <property type="molecule type" value="Genomic_DNA"/>
</dbReference>
<protein>
    <recommendedName>
        <fullName evidence="4">S-adenosyl-L-methionine-dependent methyltransferase</fullName>
        <ecNumber evidence="4">2.1.1.-</ecNumber>
    </recommendedName>
</protein>
<evidence type="ECO:0000313" key="5">
    <source>
        <dbReference type="EMBL" id="SCW32412.1"/>
    </source>
</evidence>
<evidence type="ECO:0000256" key="1">
    <source>
        <dbReference type="ARBA" id="ARBA00008138"/>
    </source>
</evidence>
<keyword evidence="4" id="KW-0949">S-adenosyl-L-methionine</keyword>
<organism evidence="5 6">
    <name type="scientific">Asticcacaulis taihuensis</name>
    <dbReference type="NCBI Taxonomy" id="260084"/>
    <lineage>
        <taxon>Bacteria</taxon>
        <taxon>Pseudomonadati</taxon>
        <taxon>Pseudomonadota</taxon>
        <taxon>Alphaproteobacteria</taxon>
        <taxon>Caulobacterales</taxon>
        <taxon>Caulobacteraceae</taxon>
        <taxon>Asticcacaulis</taxon>
    </lineage>
</organism>
<reference evidence="6" key="1">
    <citation type="submission" date="2016-10" db="EMBL/GenBank/DDBJ databases">
        <authorList>
            <person name="Varghese N."/>
            <person name="Submissions S."/>
        </authorList>
    </citation>
    <scope>NUCLEOTIDE SEQUENCE [LARGE SCALE GENOMIC DNA]</scope>
    <source>
        <strain evidence="6">CGMCC 1.3431</strain>
    </source>
</reference>
<keyword evidence="6" id="KW-1185">Reference proteome</keyword>
<evidence type="ECO:0000256" key="4">
    <source>
        <dbReference type="RuleBase" id="RU362030"/>
    </source>
</evidence>
<dbReference type="Pfam" id="PF04072">
    <property type="entry name" value="LCM"/>
    <property type="match status" value="1"/>
</dbReference>
<dbReference type="OrthoDB" id="9800233at2"/>
<comment type="similarity">
    <text evidence="1 4">Belongs to the UPF0677 family.</text>
</comment>
<evidence type="ECO:0000256" key="3">
    <source>
        <dbReference type="ARBA" id="ARBA00022679"/>
    </source>
</evidence>
<dbReference type="InterPro" id="IPR007213">
    <property type="entry name" value="Ppm1/Ppm2/Tcmp"/>
</dbReference>
<name>A0A1G4PJG6_9CAUL</name>
<dbReference type="STRING" id="260084.SAMN02927928_0427"/>
<gene>
    <name evidence="5" type="ORF">SAMN02927928_0427</name>
</gene>
<dbReference type="Gene3D" id="3.40.50.150">
    <property type="entry name" value="Vaccinia Virus protein VP39"/>
    <property type="match status" value="1"/>
</dbReference>
<accession>A0A1G4PJG6</accession>
<dbReference type="EC" id="2.1.1.-" evidence="4"/>
<proteinExistence type="inferred from homology"/>
<dbReference type="SUPFAM" id="SSF53335">
    <property type="entry name" value="S-adenosyl-L-methionine-dependent methyltransferases"/>
    <property type="match status" value="1"/>
</dbReference>
<dbReference type="PANTHER" id="PTHR43619:SF2">
    <property type="entry name" value="S-ADENOSYL-L-METHIONINE-DEPENDENT METHYLTRANSFERASES SUPERFAMILY PROTEIN"/>
    <property type="match status" value="1"/>
</dbReference>
<dbReference type="InterPro" id="IPR011610">
    <property type="entry name" value="SAM_mthyl_Trfase_ML2640-like"/>
</dbReference>
<dbReference type="Proteomes" id="UP000199150">
    <property type="component" value="Unassembled WGS sequence"/>
</dbReference>
<dbReference type="GO" id="GO:0032259">
    <property type="term" value="P:methylation"/>
    <property type="evidence" value="ECO:0007669"/>
    <property type="project" value="UniProtKB-KW"/>
</dbReference>
<dbReference type="RefSeq" id="WP_090643099.1">
    <property type="nucleotide sequence ID" value="NZ_CBCRYE010000001.1"/>
</dbReference>
<dbReference type="AlphaFoldDB" id="A0A1G4PJG6"/>
<dbReference type="PANTHER" id="PTHR43619">
    <property type="entry name" value="S-ADENOSYL-L-METHIONINE-DEPENDENT METHYLTRANSFERASE YKTD-RELATED"/>
    <property type="match status" value="1"/>
</dbReference>
<keyword evidence="3 5" id="KW-0808">Transferase</keyword>
<sequence>MAEEIAHVSDTAFWVAWYRWLETQRKDALFHDPLAGKLVGERGRQLARHMGIERAMAWSMALRTHIIDNYIVEAIAVGVDCVVNLGAGLDTRPYRLALPPDLLWIEVDFANIVTFKNETLATDQPLCRLERIACDLSQDAGREALLADVNTRGRNILVLTEGVIPYLTNEAVAALAKNLHEQSHINHWITDYFSPFFLRLAARGAIVKQLQKNAPFRFNPGPAPDDWPRFFATNGWQIEAMRFIGEEGRKLSRDLPANWFMRMMMRYASEDRLRPYRRMNGYALLKKGHEMVPIDI</sequence>
<keyword evidence="2 4" id="KW-0489">Methyltransferase</keyword>
<dbReference type="NCBIfam" id="TIGR00027">
    <property type="entry name" value="mthyl_TIGR00027"/>
    <property type="match status" value="1"/>
</dbReference>
<comment type="function">
    <text evidence="4">Exhibits S-adenosyl-L-methionine-dependent methyltransferase activity.</text>
</comment>